<proteinExistence type="predicted"/>
<feature type="signal peptide" evidence="1">
    <location>
        <begin position="1"/>
        <end position="23"/>
    </location>
</feature>
<name>A0A174P2F2_BACT4</name>
<dbReference type="PROSITE" id="PS51257">
    <property type="entry name" value="PROKAR_LIPOPROTEIN"/>
    <property type="match status" value="1"/>
</dbReference>
<dbReference type="Pfam" id="PF18942">
    <property type="entry name" value="DUF5689"/>
    <property type="match status" value="1"/>
</dbReference>
<accession>A0A174P2F2</accession>
<organism evidence="3 4">
    <name type="scientific">Bacteroides thetaiotaomicron</name>
    <dbReference type="NCBI Taxonomy" id="818"/>
    <lineage>
        <taxon>Bacteria</taxon>
        <taxon>Pseudomonadati</taxon>
        <taxon>Bacteroidota</taxon>
        <taxon>Bacteroidia</taxon>
        <taxon>Bacteroidales</taxon>
        <taxon>Bacteroidaceae</taxon>
        <taxon>Bacteroides</taxon>
    </lineage>
</organism>
<dbReference type="AlphaFoldDB" id="A0A174P2F2"/>
<dbReference type="Gene3D" id="2.60.40.10">
    <property type="entry name" value="Immunoglobulins"/>
    <property type="match status" value="1"/>
</dbReference>
<dbReference type="Proteomes" id="UP000095576">
    <property type="component" value="Unassembled WGS sequence"/>
</dbReference>
<protein>
    <recommendedName>
        <fullName evidence="2">DUF5689 domain-containing protein</fullName>
    </recommendedName>
</protein>
<evidence type="ECO:0000313" key="3">
    <source>
        <dbReference type="EMBL" id="CUP53207.1"/>
    </source>
</evidence>
<dbReference type="RefSeq" id="WP_055299882.1">
    <property type="nucleotide sequence ID" value="NZ_CZAP01000007.1"/>
</dbReference>
<evidence type="ECO:0000259" key="2">
    <source>
        <dbReference type="Pfam" id="PF18942"/>
    </source>
</evidence>
<feature type="chain" id="PRO_5008029497" description="DUF5689 domain-containing protein" evidence="1">
    <location>
        <begin position="24"/>
        <end position="800"/>
    </location>
</feature>
<dbReference type="InterPro" id="IPR043744">
    <property type="entry name" value="DUF5689"/>
</dbReference>
<dbReference type="InterPro" id="IPR024361">
    <property type="entry name" value="BACON"/>
</dbReference>
<evidence type="ECO:0000313" key="4">
    <source>
        <dbReference type="Proteomes" id="UP000095576"/>
    </source>
</evidence>
<reference evidence="3 4" key="1">
    <citation type="submission" date="2015-09" db="EMBL/GenBank/DDBJ databases">
        <authorList>
            <consortium name="Pathogen Informatics"/>
        </authorList>
    </citation>
    <scope>NUCLEOTIDE SEQUENCE [LARGE SCALE GENOMIC DNA]</scope>
    <source>
        <strain evidence="3 4">2789STDY5834899</strain>
    </source>
</reference>
<keyword evidence="1" id="KW-0732">Signal</keyword>
<dbReference type="CDD" id="cd14948">
    <property type="entry name" value="BACON"/>
    <property type="match status" value="1"/>
</dbReference>
<sequence>MRNLNFLKLFYGLMLVMVSTAFVSCVDDNDDTEAPYLEVSPTTLIFGLDGQPANGSQASFDISTNRSWKATVKDDKSWVTLSKYEGEGSATIQVSIPENVNDKANVVIEISNKVGVLMSETVTIASGNVSPTEVIYTESVGTASLPSPVPYVDQYEGWQKAGTGAAEVTYTGQKATVRATGLANTGAYEGASGPNVVFFGTLPADFEINKITLTPEQTNLKLTFGGSYSYKAEGATEYDNTFDISKFTVSLSADGTNWVPLTYSKNNGDEKTPYWVFATADFTLKKATSQLYIKFTALAASAFRLDDITLSTGNGGTIIDLEGGDEPEPGEAKIITIPELNAMMTATQTPVDETADRYFEAVVQNDVEGGNYSFNNLILATENATTAGNGITLYGSQVEPTTIDVKKGDKVKVTLYKGLAKTVNYNGMFEVTGGKDDTWAKVEKLGSTATITPIVITADKLADYQGMTVTIQDATTATAGVWANTSSISSHTFTAGGTDFVVFCKKEATAFVDQPYSVATGSISGLAAVNSNKGQLVPRNLEDVKNFQSSTPTILSADPASWSFPSTGGSKDIEISVANMGSNTLSHSGLSGILSASIDGTKVTVNAEANSTTSDIKQTLKVTLTNGNSIDIPIIVEAPSSGNETVISVDFTIADNYPSTFPKLSANKQVDAQTFSFGGHDFIFAGAGSGNGYYQAMDKSVPYIINGKQGAYIELPAIADKKLTQVTGTTRKGASTAVMIGITNQSNEEITGGTAIKWAQTDGQMEYTYKLSGTTVNTKYRIYISSSHNAQFTKLELTYE</sequence>
<evidence type="ECO:0000256" key="1">
    <source>
        <dbReference type="SAM" id="SignalP"/>
    </source>
</evidence>
<dbReference type="InterPro" id="IPR013783">
    <property type="entry name" value="Ig-like_fold"/>
</dbReference>
<feature type="domain" description="DUF5689" evidence="2">
    <location>
        <begin position="333"/>
        <end position="544"/>
    </location>
</feature>
<dbReference type="EMBL" id="CZAP01000007">
    <property type="protein sequence ID" value="CUP53207.1"/>
    <property type="molecule type" value="Genomic_DNA"/>
</dbReference>
<gene>
    <name evidence="3" type="ORF">ERS852511_02407</name>
</gene>